<evidence type="ECO:0000313" key="2">
    <source>
        <dbReference type="EMBL" id="KAF5406341.1"/>
    </source>
</evidence>
<dbReference type="AlphaFoldDB" id="A0A8J4WLC1"/>
<dbReference type="InterPro" id="IPR045860">
    <property type="entry name" value="Snake_toxin-like_sf"/>
</dbReference>
<comment type="caution">
    <text evidence="2">The sequence shown here is derived from an EMBL/GenBank/DDBJ whole genome shotgun (WGS) entry which is preliminary data.</text>
</comment>
<gene>
    <name evidence="2" type="ORF">PHET_00142</name>
</gene>
<dbReference type="EMBL" id="LUCH01000031">
    <property type="protein sequence ID" value="KAF5406341.1"/>
    <property type="molecule type" value="Genomic_DNA"/>
</dbReference>
<reference evidence="2" key="1">
    <citation type="submission" date="2019-05" db="EMBL/GenBank/DDBJ databases">
        <title>Annotation for the trematode Paragonimus heterotremus.</title>
        <authorList>
            <person name="Choi Y.-J."/>
        </authorList>
    </citation>
    <scope>NUCLEOTIDE SEQUENCE</scope>
    <source>
        <strain evidence="2">LC</strain>
    </source>
</reference>
<accession>A0A8J4WLC1</accession>
<dbReference type="Proteomes" id="UP000748531">
    <property type="component" value="Unassembled WGS sequence"/>
</dbReference>
<sequence length="113" mass="12988">MFWETSIIFSLVIVMKSEASYTCYVCIDCYEPRRLNKSESKSGCLWCLIQSNNGIINRQCGDICPSEEYYEGGDMEREILYQCCQGDYCNGIERFGSRNAVWILLLAFGISMI</sequence>
<organism evidence="2 3">
    <name type="scientific">Paragonimus heterotremus</name>
    <dbReference type="NCBI Taxonomy" id="100268"/>
    <lineage>
        <taxon>Eukaryota</taxon>
        <taxon>Metazoa</taxon>
        <taxon>Spiralia</taxon>
        <taxon>Lophotrochozoa</taxon>
        <taxon>Platyhelminthes</taxon>
        <taxon>Trematoda</taxon>
        <taxon>Digenea</taxon>
        <taxon>Plagiorchiida</taxon>
        <taxon>Troglotremata</taxon>
        <taxon>Troglotrematidae</taxon>
        <taxon>Paragonimus</taxon>
    </lineage>
</organism>
<feature type="signal peptide" evidence="1">
    <location>
        <begin position="1"/>
        <end position="19"/>
    </location>
</feature>
<dbReference type="OrthoDB" id="10424141at2759"/>
<protein>
    <submittedName>
        <fullName evidence="2">Uncharacterized protein</fullName>
    </submittedName>
</protein>
<keyword evidence="1" id="KW-0732">Signal</keyword>
<evidence type="ECO:0000313" key="3">
    <source>
        <dbReference type="Proteomes" id="UP000748531"/>
    </source>
</evidence>
<proteinExistence type="predicted"/>
<name>A0A8J4WLC1_9TREM</name>
<dbReference type="SUPFAM" id="SSF57302">
    <property type="entry name" value="Snake toxin-like"/>
    <property type="match status" value="1"/>
</dbReference>
<evidence type="ECO:0000256" key="1">
    <source>
        <dbReference type="SAM" id="SignalP"/>
    </source>
</evidence>
<feature type="chain" id="PRO_5035271384" evidence="1">
    <location>
        <begin position="20"/>
        <end position="113"/>
    </location>
</feature>
<keyword evidence="3" id="KW-1185">Reference proteome</keyword>